<evidence type="ECO:0000313" key="3">
    <source>
        <dbReference type="EMBL" id="AJA52763.1"/>
    </source>
</evidence>
<dbReference type="GeneID" id="93074837"/>
<evidence type="ECO:0000259" key="2">
    <source>
        <dbReference type="Pfam" id="PF22725"/>
    </source>
</evidence>
<dbReference type="eggNOG" id="COG0673">
    <property type="taxonomic scope" value="Bacteria"/>
</dbReference>
<dbReference type="InterPro" id="IPR055170">
    <property type="entry name" value="GFO_IDH_MocA-like_dom"/>
</dbReference>
<sequence>MMRTVHWGMIGCGDVAEVKSGPGFYKCENSTLEAVSSLRVEKAKNYAKRHNVPKVYESADELINDPIIDAVYIATPPAFHKEYAIKCAIAKKVAYIEKPMAQTYKDCLEIIQEFKKTNTCAFVAYYRRAMERFNKVKELIDNKFIGDIRFVNVILYKKTEKEDYCKNNLPWRLIPKVAGGGKFVDMAVHAIDILDFLFGPLSEVKGKASNQAGLYEVEDIVTANWNFKNGIQGTGTWCFTAFENYDKVEIIGSKGKIYFEFFSQNPIYVKTEENTVEYRYNDPEHVQQPFIQSIVNQLTGKGKCNGDLESAARTSKVVDEILKEYRINKNFKEFI</sequence>
<feature type="domain" description="Gfo/Idh/MocA-like oxidoreductase N-terminal" evidence="1">
    <location>
        <begin position="6"/>
        <end position="125"/>
    </location>
</feature>
<dbReference type="RefSeq" id="WP_236900342.1">
    <property type="nucleotide sequence ID" value="NZ_ANZB01000003.1"/>
</dbReference>
<accession>A0A0H3JAQ7</accession>
<dbReference type="InterPro" id="IPR036291">
    <property type="entry name" value="NAD(P)-bd_dom_sf"/>
</dbReference>
<reference evidence="3 6" key="1">
    <citation type="journal article" date="2015" name="Genome Announc.">
        <title>Complete Genome Sequence of the Nitrogen-Fixing and Solvent-Producing Clostridium pasteurianum DSM 525.</title>
        <authorList>
            <person name="Poehlein A."/>
            <person name="Grosse-Honebrink A."/>
            <person name="Zhang Y."/>
            <person name="Minton N.P."/>
            <person name="Daniel R."/>
        </authorList>
    </citation>
    <scope>NUCLEOTIDE SEQUENCE [LARGE SCALE GENOMIC DNA]</scope>
    <source>
        <strain evidence="3">DSM 525</strain>
        <strain evidence="6">DSM 525 / ATCC 6013</strain>
    </source>
</reference>
<reference evidence="4 5" key="3">
    <citation type="journal article" name="Genome Announc.">
        <title>Improved Draft Genome Sequence of Clostridium pasteurianum Strain ATCC 6013 (DSM 525) Using a Hybrid Next-Generation Sequencing Approach.</title>
        <authorList>
            <person name="Pyne M.E."/>
            <person name="Utturkar S."/>
            <person name="Brown S.D."/>
            <person name="Moo-Young M."/>
            <person name="Chung D.A."/>
            <person name="Chou C.P."/>
        </authorList>
    </citation>
    <scope>NUCLEOTIDE SEQUENCE [LARGE SCALE GENOMIC DNA]</scope>
    <source>
        <strain evidence="4 5">ATCC 6013</strain>
    </source>
</reference>
<dbReference type="PANTHER" id="PTHR43249:SF1">
    <property type="entry name" value="D-GLUCOSIDE 3-DEHYDROGENASE"/>
    <property type="match status" value="1"/>
</dbReference>
<dbReference type="Gene3D" id="3.30.360.10">
    <property type="entry name" value="Dihydrodipicolinate Reductase, domain 2"/>
    <property type="match status" value="1"/>
</dbReference>
<evidence type="ECO:0000313" key="6">
    <source>
        <dbReference type="Proteomes" id="UP000030905"/>
    </source>
</evidence>
<evidence type="ECO:0000313" key="5">
    <source>
        <dbReference type="Proteomes" id="UP000028042"/>
    </source>
</evidence>
<evidence type="ECO:0000259" key="1">
    <source>
        <dbReference type="Pfam" id="PF01408"/>
    </source>
</evidence>
<dbReference type="Proteomes" id="UP000028042">
    <property type="component" value="Unassembled WGS sequence"/>
</dbReference>
<dbReference type="PANTHER" id="PTHR43249">
    <property type="entry name" value="UDP-N-ACETYL-2-AMINO-2-DEOXY-D-GLUCURONATE OXIDASE"/>
    <property type="match status" value="1"/>
</dbReference>
<dbReference type="InterPro" id="IPR000683">
    <property type="entry name" value="Gfo/Idh/MocA-like_OxRdtase_N"/>
</dbReference>
<dbReference type="Pfam" id="PF01408">
    <property type="entry name" value="GFO_IDH_MocA"/>
    <property type="match status" value="1"/>
</dbReference>
<keyword evidence="6" id="KW-1185">Reference proteome</keyword>
<dbReference type="AlphaFoldDB" id="A0A0H3JAQ7"/>
<protein>
    <submittedName>
        <fullName evidence="3 4">Oxidoreductase</fullName>
    </submittedName>
</protein>
<dbReference type="Proteomes" id="UP000030905">
    <property type="component" value="Chromosome"/>
</dbReference>
<dbReference type="KEGG" id="cpat:CLPA_c27080"/>
<organism evidence="3 6">
    <name type="scientific">Clostridium pasteurianum DSM 525 = ATCC 6013</name>
    <dbReference type="NCBI Taxonomy" id="1262449"/>
    <lineage>
        <taxon>Bacteria</taxon>
        <taxon>Bacillati</taxon>
        <taxon>Bacillota</taxon>
        <taxon>Clostridia</taxon>
        <taxon>Eubacteriales</taxon>
        <taxon>Clostridiaceae</taxon>
        <taxon>Clostridium</taxon>
    </lineage>
</organism>
<dbReference type="Pfam" id="PF22725">
    <property type="entry name" value="GFO_IDH_MocA_C3"/>
    <property type="match status" value="1"/>
</dbReference>
<dbReference type="Gene3D" id="3.40.50.720">
    <property type="entry name" value="NAD(P)-binding Rossmann-like Domain"/>
    <property type="match status" value="1"/>
</dbReference>
<dbReference type="InterPro" id="IPR052515">
    <property type="entry name" value="Gfo/Idh/MocA_Oxidoreductase"/>
</dbReference>
<dbReference type="PATRIC" id="fig|1262449.7.peg.2729"/>
<dbReference type="SUPFAM" id="SSF51735">
    <property type="entry name" value="NAD(P)-binding Rossmann-fold domains"/>
    <property type="match status" value="1"/>
</dbReference>
<dbReference type="EMBL" id="JPGY02000001">
    <property type="protein sequence ID" value="KRU11228.1"/>
    <property type="molecule type" value="Genomic_DNA"/>
</dbReference>
<proteinExistence type="predicted"/>
<feature type="domain" description="GFO/IDH/MocA-like oxidoreductase" evidence="2">
    <location>
        <begin position="133"/>
        <end position="257"/>
    </location>
</feature>
<dbReference type="SUPFAM" id="SSF55347">
    <property type="entry name" value="Glyceraldehyde-3-phosphate dehydrogenase-like, C-terminal domain"/>
    <property type="match status" value="1"/>
</dbReference>
<name>A0A0H3JAQ7_CLOPA</name>
<gene>
    <name evidence="3" type="ORF">CLPA_c27080</name>
    <name evidence="4" type="ORF">CP6013_00475</name>
</gene>
<evidence type="ECO:0000313" key="4">
    <source>
        <dbReference type="EMBL" id="KRU11228.1"/>
    </source>
</evidence>
<dbReference type="EMBL" id="CP009268">
    <property type="protein sequence ID" value="AJA52763.1"/>
    <property type="molecule type" value="Genomic_DNA"/>
</dbReference>
<dbReference type="GO" id="GO:0000166">
    <property type="term" value="F:nucleotide binding"/>
    <property type="evidence" value="ECO:0007669"/>
    <property type="project" value="InterPro"/>
</dbReference>
<reference evidence="4" key="2">
    <citation type="submission" date="2015-10" db="EMBL/GenBank/DDBJ databases">
        <title>Improved Draft Genome Sequence of Clostridium pasteurianum Strain ATCC 6013 (DSM 525) Using a Hybrid Next-Generation Sequencing Approach.</title>
        <authorList>
            <person name="Pyne M.E."/>
            <person name="Utturkar S.M."/>
            <person name="Brown S.D."/>
            <person name="Moo-Young M."/>
            <person name="Chung D.A."/>
            <person name="Chou P.C."/>
        </authorList>
    </citation>
    <scope>NUCLEOTIDE SEQUENCE</scope>
    <source>
        <strain evidence="4">ATCC 6013</strain>
    </source>
</reference>
<dbReference type="KEGG" id="cpae:CPAST_c27080"/>